<keyword evidence="5 12" id="KW-0732">Signal</keyword>
<keyword evidence="7" id="KW-0067">ATP-binding</keyword>
<keyword evidence="15" id="KW-1185">Reference proteome</keyword>
<protein>
    <recommendedName>
        <fullName evidence="13">Malectin-like domain-containing protein</fullName>
    </recommendedName>
</protein>
<feature type="chain" id="PRO_5042122908" description="Malectin-like domain-containing protein" evidence="12">
    <location>
        <begin position="27"/>
        <end position="255"/>
    </location>
</feature>
<reference evidence="14 15" key="1">
    <citation type="journal article" date="2023" name="Int. J. Mol. Sci.">
        <title>De Novo Assembly and Annotation of 11 Diverse Shrub Willow (Salix) Genomes Reveals Novel Gene Organization in Sex-Linked Regions.</title>
        <authorList>
            <person name="Hyden B."/>
            <person name="Feng K."/>
            <person name="Yates T.B."/>
            <person name="Jawdy S."/>
            <person name="Cereghino C."/>
            <person name="Smart L.B."/>
            <person name="Muchero W."/>
        </authorList>
    </citation>
    <scope>NUCLEOTIDE SEQUENCE [LARGE SCALE GENOMIC DNA]</scope>
    <source>
        <tissue evidence="14">Shoot tip</tissue>
    </source>
</reference>
<comment type="subcellular location">
    <subcellularLocation>
        <location evidence="1">Membrane</location>
        <topology evidence="1">Single-pass type I membrane protein</topology>
    </subcellularLocation>
</comment>
<feature type="signal peptide" evidence="12">
    <location>
        <begin position="1"/>
        <end position="26"/>
    </location>
</feature>
<evidence type="ECO:0000313" key="14">
    <source>
        <dbReference type="EMBL" id="KAJ6403443.1"/>
    </source>
</evidence>
<evidence type="ECO:0000256" key="5">
    <source>
        <dbReference type="ARBA" id="ARBA00022729"/>
    </source>
</evidence>
<evidence type="ECO:0000256" key="8">
    <source>
        <dbReference type="ARBA" id="ARBA00022989"/>
    </source>
</evidence>
<keyword evidence="2" id="KW-0723">Serine/threonine-protein kinase</keyword>
<evidence type="ECO:0000256" key="6">
    <source>
        <dbReference type="ARBA" id="ARBA00022741"/>
    </source>
</evidence>
<evidence type="ECO:0000256" key="4">
    <source>
        <dbReference type="ARBA" id="ARBA00022692"/>
    </source>
</evidence>
<dbReference type="Pfam" id="PF12819">
    <property type="entry name" value="Malectin_like"/>
    <property type="match status" value="1"/>
</dbReference>
<evidence type="ECO:0000259" key="13">
    <source>
        <dbReference type="Pfam" id="PF12819"/>
    </source>
</evidence>
<keyword evidence="4" id="KW-0812">Transmembrane</keyword>
<accession>A0AAD6JEX7</accession>
<evidence type="ECO:0000256" key="1">
    <source>
        <dbReference type="ARBA" id="ARBA00004479"/>
    </source>
</evidence>
<dbReference type="Proteomes" id="UP001162972">
    <property type="component" value="Chromosome 4"/>
</dbReference>
<dbReference type="GO" id="GO:0005524">
    <property type="term" value="F:ATP binding"/>
    <property type="evidence" value="ECO:0007669"/>
    <property type="project" value="UniProtKB-KW"/>
</dbReference>
<keyword evidence="2" id="KW-0418">Kinase</keyword>
<dbReference type="PANTHER" id="PTHR34590:SF5">
    <property type="entry name" value="OS04G0586500 PROTEIN"/>
    <property type="match status" value="1"/>
</dbReference>
<dbReference type="FunFam" id="2.60.120.430:FF:000003">
    <property type="entry name" value="FERONIA receptor-like kinase"/>
    <property type="match status" value="1"/>
</dbReference>
<evidence type="ECO:0000256" key="3">
    <source>
        <dbReference type="ARBA" id="ARBA00022679"/>
    </source>
</evidence>
<dbReference type="EMBL" id="JAPFFJ010000018">
    <property type="protein sequence ID" value="KAJ6403443.1"/>
    <property type="molecule type" value="Genomic_DNA"/>
</dbReference>
<evidence type="ECO:0000256" key="12">
    <source>
        <dbReference type="SAM" id="SignalP"/>
    </source>
</evidence>
<feature type="compositionally biased region" description="Low complexity" evidence="11">
    <location>
        <begin position="55"/>
        <end position="75"/>
    </location>
</feature>
<keyword evidence="6" id="KW-0547">Nucleotide-binding</keyword>
<dbReference type="GO" id="GO:0016020">
    <property type="term" value="C:membrane"/>
    <property type="evidence" value="ECO:0007669"/>
    <property type="project" value="UniProtKB-SubCell"/>
</dbReference>
<gene>
    <name evidence="14" type="ORF">OIU84_015363</name>
</gene>
<feature type="region of interest" description="Disordered" evidence="11">
    <location>
        <begin position="41"/>
        <end position="77"/>
    </location>
</feature>
<dbReference type="InterPro" id="IPR045272">
    <property type="entry name" value="ANXUR1/2-like"/>
</dbReference>
<proteinExistence type="predicted"/>
<evidence type="ECO:0000256" key="2">
    <source>
        <dbReference type="ARBA" id="ARBA00022527"/>
    </source>
</evidence>
<sequence>MRSMDKCFCASFLVLLCLSSFQVIFAANYVPAEKTLLNCGANSDQTDSDGRQWTSDKGSSFLSSSEKSSTATASTQDPAVPQVPYLTARIFRSSFTYTFPVVSGHKFVRLYFYPSSYSGLNASDALFSVTAGSYTLLNNFSVAQTADALNYVSIMKEYLLNVNGDTLNITFSPSSNPSSAYAFVNGIEIVSMPDIYSKPDGVTIVGQDVPIIIDNATALEDVLRLNVGAFGVPESADPNVKIRYPSGDALIQCPR</sequence>
<comment type="caution">
    <text evidence="14">The sequence shown here is derived from an EMBL/GenBank/DDBJ whole genome shotgun (WGS) entry which is preliminary data.</text>
</comment>
<feature type="domain" description="Malectin-like" evidence="13">
    <location>
        <begin position="37"/>
        <end position="197"/>
    </location>
</feature>
<evidence type="ECO:0000256" key="10">
    <source>
        <dbReference type="ARBA" id="ARBA00023180"/>
    </source>
</evidence>
<name>A0AAD6JEX7_9ROSI</name>
<keyword evidence="8" id="KW-1133">Transmembrane helix</keyword>
<dbReference type="GO" id="GO:0004714">
    <property type="term" value="F:transmembrane receptor protein tyrosine kinase activity"/>
    <property type="evidence" value="ECO:0007669"/>
    <property type="project" value="InterPro"/>
</dbReference>
<organism evidence="14 15">
    <name type="scientific">Salix udensis</name>
    <dbReference type="NCBI Taxonomy" id="889485"/>
    <lineage>
        <taxon>Eukaryota</taxon>
        <taxon>Viridiplantae</taxon>
        <taxon>Streptophyta</taxon>
        <taxon>Embryophyta</taxon>
        <taxon>Tracheophyta</taxon>
        <taxon>Spermatophyta</taxon>
        <taxon>Magnoliopsida</taxon>
        <taxon>eudicotyledons</taxon>
        <taxon>Gunneridae</taxon>
        <taxon>Pentapetalae</taxon>
        <taxon>rosids</taxon>
        <taxon>fabids</taxon>
        <taxon>Malpighiales</taxon>
        <taxon>Salicaceae</taxon>
        <taxon>Saliceae</taxon>
        <taxon>Salix</taxon>
    </lineage>
</organism>
<dbReference type="InterPro" id="IPR024788">
    <property type="entry name" value="Malectin-like_Carb-bd_dom"/>
</dbReference>
<keyword evidence="3" id="KW-0808">Transferase</keyword>
<evidence type="ECO:0000256" key="11">
    <source>
        <dbReference type="SAM" id="MobiDB-lite"/>
    </source>
</evidence>
<evidence type="ECO:0000313" key="15">
    <source>
        <dbReference type="Proteomes" id="UP001162972"/>
    </source>
</evidence>
<evidence type="ECO:0000256" key="7">
    <source>
        <dbReference type="ARBA" id="ARBA00022840"/>
    </source>
</evidence>
<dbReference type="AlphaFoldDB" id="A0AAD6JEX7"/>
<dbReference type="PANTHER" id="PTHR34590">
    <property type="entry name" value="OS03G0124300 PROTEIN-RELATED"/>
    <property type="match status" value="1"/>
</dbReference>
<dbReference type="Gene3D" id="2.60.120.430">
    <property type="entry name" value="Galactose-binding lectin"/>
    <property type="match status" value="1"/>
</dbReference>
<dbReference type="GO" id="GO:0004674">
    <property type="term" value="F:protein serine/threonine kinase activity"/>
    <property type="evidence" value="ECO:0007669"/>
    <property type="project" value="UniProtKB-KW"/>
</dbReference>
<keyword evidence="9" id="KW-0472">Membrane</keyword>
<evidence type="ECO:0000256" key="9">
    <source>
        <dbReference type="ARBA" id="ARBA00023136"/>
    </source>
</evidence>
<keyword evidence="10" id="KW-0325">Glycoprotein</keyword>